<dbReference type="AlphaFoldDB" id="B3SCZ9"/>
<reference evidence="10 11" key="1">
    <citation type="journal article" date="2008" name="Nature">
        <title>The Trichoplax genome and the nature of placozoans.</title>
        <authorList>
            <person name="Srivastava M."/>
            <person name="Begovic E."/>
            <person name="Chapman J."/>
            <person name="Putnam N.H."/>
            <person name="Hellsten U."/>
            <person name="Kawashima T."/>
            <person name="Kuo A."/>
            <person name="Mitros T."/>
            <person name="Salamov A."/>
            <person name="Carpenter M.L."/>
            <person name="Signorovitch A.Y."/>
            <person name="Moreno M.A."/>
            <person name="Kamm K."/>
            <person name="Grimwood J."/>
            <person name="Schmutz J."/>
            <person name="Shapiro H."/>
            <person name="Grigoriev I.V."/>
            <person name="Buss L.W."/>
            <person name="Schierwater B."/>
            <person name="Dellaporta S.L."/>
            <person name="Rokhsar D.S."/>
        </authorList>
    </citation>
    <scope>NUCLEOTIDE SEQUENCE [LARGE SCALE GENOMIC DNA]</scope>
    <source>
        <strain evidence="10 11">Grell-BS-1999</strain>
    </source>
</reference>
<evidence type="ECO:0000256" key="3">
    <source>
        <dbReference type="ARBA" id="ARBA00022989"/>
    </source>
</evidence>
<comment type="subcellular location">
    <subcellularLocation>
        <location evidence="1">Membrane</location>
        <topology evidence="1">Multi-pass membrane protein</topology>
    </subcellularLocation>
</comment>
<evidence type="ECO:0000256" key="7">
    <source>
        <dbReference type="ARBA" id="ARBA00023224"/>
    </source>
</evidence>
<sequence>MNNSERNPITDDFKDISPLAMQLVAYIPSAIILSLGIITNITILVSLIKKGLHNVRDLFFYLVTSLVIYDIVLLVLYWPLALVRKSIPWPFGSFLCYFFNLLPVLCNAGPSLTVVAMAIHQYRVIVKSANPSPSTTCKRIILAAIFFTALAATFPDLLFTAYTYAYGLFIGPVAYYDDAVRVCFVYIGRHYSNFQDPYHIYCISLYVTLYVIPLIIVVILYYQIKRNIKIDDTATNSAITVTYGDITIHKKWAKMTLILMITLLLFWTPEYIFYFVYNFGYLRYRLGYYRRYQITYLICQLITVSKCIANPVIYAHFFPECKQSLRSIFTCSYIKRKSDQPDMINLSLSENKI</sequence>
<keyword evidence="4" id="KW-0297">G-protein coupled receptor</keyword>
<evidence type="ECO:0000256" key="8">
    <source>
        <dbReference type="SAM" id="Phobius"/>
    </source>
</evidence>
<evidence type="ECO:0000256" key="5">
    <source>
        <dbReference type="ARBA" id="ARBA00023136"/>
    </source>
</evidence>
<keyword evidence="11" id="KW-1185">Reference proteome</keyword>
<dbReference type="GO" id="GO:0032870">
    <property type="term" value="P:cellular response to hormone stimulus"/>
    <property type="evidence" value="ECO:0000318"/>
    <property type="project" value="GO_Central"/>
</dbReference>
<dbReference type="GeneID" id="6759333"/>
<evidence type="ECO:0000256" key="4">
    <source>
        <dbReference type="ARBA" id="ARBA00023040"/>
    </source>
</evidence>
<evidence type="ECO:0000256" key="2">
    <source>
        <dbReference type="ARBA" id="ARBA00022692"/>
    </source>
</evidence>
<dbReference type="PhylomeDB" id="B3SCZ9"/>
<dbReference type="PANTHER" id="PTHR45695">
    <property type="entry name" value="LEUCOKININ RECEPTOR-RELATED"/>
    <property type="match status" value="1"/>
</dbReference>
<dbReference type="CDD" id="cd00637">
    <property type="entry name" value="7tm_classA_rhodopsin-like"/>
    <property type="match status" value="1"/>
</dbReference>
<dbReference type="InParanoid" id="B3SCZ9"/>
<dbReference type="RefSeq" id="XP_002118120.1">
    <property type="nucleotide sequence ID" value="XM_002118084.1"/>
</dbReference>
<evidence type="ECO:0000313" key="11">
    <source>
        <dbReference type="Proteomes" id="UP000009022"/>
    </source>
</evidence>
<evidence type="ECO:0000256" key="1">
    <source>
        <dbReference type="ARBA" id="ARBA00004141"/>
    </source>
</evidence>
<dbReference type="HOGENOM" id="CLU_009579_6_0_1"/>
<dbReference type="PRINTS" id="PR00237">
    <property type="entry name" value="GPCRRHODOPSN"/>
</dbReference>
<keyword evidence="3 8" id="KW-1133">Transmembrane helix</keyword>
<organism evidence="10 11">
    <name type="scientific">Trichoplax adhaerens</name>
    <name type="common">Trichoplax reptans</name>
    <dbReference type="NCBI Taxonomy" id="10228"/>
    <lineage>
        <taxon>Eukaryota</taxon>
        <taxon>Metazoa</taxon>
        <taxon>Placozoa</taxon>
        <taxon>Uniplacotomia</taxon>
        <taxon>Trichoplacea</taxon>
        <taxon>Trichoplacidae</taxon>
        <taxon>Trichoplax</taxon>
    </lineage>
</organism>
<accession>B3SCZ9</accession>
<feature type="transmembrane region" description="Helical" evidence="8">
    <location>
        <begin position="23"/>
        <end position="46"/>
    </location>
</feature>
<feature type="transmembrane region" description="Helical" evidence="8">
    <location>
        <begin position="198"/>
        <end position="222"/>
    </location>
</feature>
<keyword evidence="5 8" id="KW-0472">Membrane</keyword>
<evidence type="ECO:0000259" key="9">
    <source>
        <dbReference type="PROSITE" id="PS50262"/>
    </source>
</evidence>
<name>B3SCZ9_TRIAD</name>
<dbReference type="GO" id="GO:0004930">
    <property type="term" value="F:G protein-coupled receptor activity"/>
    <property type="evidence" value="ECO:0000318"/>
    <property type="project" value="GO_Central"/>
</dbReference>
<dbReference type="CTD" id="6759333"/>
<dbReference type="Proteomes" id="UP000009022">
    <property type="component" value="Unassembled WGS sequence"/>
</dbReference>
<dbReference type="eggNOG" id="KOG4219">
    <property type="taxonomic scope" value="Eukaryota"/>
</dbReference>
<feature type="transmembrane region" description="Helical" evidence="8">
    <location>
        <begin position="58"/>
        <end position="78"/>
    </location>
</feature>
<dbReference type="InterPro" id="IPR000276">
    <property type="entry name" value="GPCR_Rhodpsn"/>
</dbReference>
<feature type="transmembrane region" description="Helical" evidence="8">
    <location>
        <begin position="98"/>
        <end position="119"/>
    </location>
</feature>
<dbReference type="PANTHER" id="PTHR45695:SF9">
    <property type="entry name" value="LEUCOKININ RECEPTOR"/>
    <property type="match status" value="1"/>
</dbReference>
<evidence type="ECO:0000256" key="6">
    <source>
        <dbReference type="ARBA" id="ARBA00023170"/>
    </source>
</evidence>
<dbReference type="InterPro" id="IPR017452">
    <property type="entry name" value="GPCR_Rhodpsn_7TM"/>
</dbReference>
<feature type="transmembrane region" description="Helical" evidence="8">
    <location>
        <begin position="294"/>
        <end position="317"/>
    </location>
</feature>
<protein>
    <recommendedName>
        <fullName evidence="9">G-protein coupled receptors family 1 profile domain-containing protein</fullName>
    </recommendedName>
</protein>
<dbReference type="STRING" id="10228.B3SCZ9"/>
<keyword evidence="7" id="KW-0807">Transducer</keyword>
<gene>
    <name evidence="10" type="ORF">TRIADDRAFT_62156</name>
</gene>
<feature type="transmembrane region" description="Helical" evidence="8">
    <location>
        <begin position="256"/>
        <end position="274"/>
    </location>
</feature>
<dbReference type="Pfam" id="PF00001">
    <property type="entry name" value="7tm_1"/>
    <property type="match status" value="1"/>
</dbReference>
<keyword evidence="2 8" id="KW-0812">Transmembrane</keyword>
<dbReference type="EMBL" id="DS985274">
    <property type="protein sequence ID" value="EDV19431.1"/>
    <property type="molecule type" value="Genomic_DNA"/>
</dbReference>
<dbReference type="PROSITE" id="PS50262">
    <property type="entry name" value="G_PROTEIN_RECEP_F1_2"/>
    <property type="match status" value="1"/>
</dbReference>
<dbReference type="KEGG" id="tad:TRIADDRAFT_62156"/>
<dbReference type="Gene3D" id="1.20.1070.10">
    <property type="entry name" value="Rhodopsin 7-helix transmembrane proteins"/>
    <property type="match status" value="1"/>
</dbReference>
<proteinExistence type="predicted"/>
<dbReference type="GO" id="GO:0005886">
    <property type="term" value="C:plasma membrane"/>
    <property type="evidence" value="ECO:0000318"/>
    <property type="project" value="GO_Central"/>
</dbReference>
<dbReference type="SUPFAM" id="SSF81321">
    <property type="entry name" value="Family A G protein-coupled receptor-like"/>
    <property type="match status" value="1"/>
</dbReference>
<evidence type="ECO:0000313" key="10">
    <source>
        <dbReference type="EMBL" id="EDV19431.1"/>
    </source>
</evidence>
<feature type="transmembrane region" description="Helical" evidence="8">
    <location>
        <begin position="140"/>
        <end position="165"/>
    </location>
</feature>
<dbReference type="FunFam" id="1.20.1070.10:FF:001133">
    <property type="entry name" value="Substance-K receptor"/>
    <property type="match status" value="1"/>
</dbReference>
<keyword evidence="6" id="KW-0675">Receptor</keyword>
<feature type="domain" description="G-protein coupled receptors family 1 profile" evidence="9">
    <location>
        <begin position="39"/>
        <end position="314"/>
    </location>
</feature>
<dbReference type="GO" id="GO:0007186">
    <property type="term" value="P:G protein-coupled receptor signaling pathway"/>
    <property type="evidence" value="ECO:0000318"/>
    <property type="project" value="GO_Central"/>
</dbReference>